<sequence>MKTLKKIYYVPGMISAILIPLVFWYLGNRELQKPIPNVMDIGLPAKVESAKNLVSQYDLNPSKDLNSKKIIVPSKLAKSNSKFYVSEIKKLTENNIKYAGLEFVLNKNSTYGDFASILNDFHIAKNANYFIDLNGTGNVFAVVNYKDPNKIDEPCYLCNDQISQTFYQFKYEQILSENRYSKWFLDFFYSIKPSLLDFFKLPNSAFLIVFGYFILFCISIFSLRKRQF</sequence>
<reference evidence="2 3" key="1">
    <citation type="submission" date="2016-10" db="EMBL/GenBank/DDBJ databases">
        <authorList>
            <person name="de Groot N.N."/>
        </authorList>
    </citation>
    <scope>NUCLEOTIDE SEQUENCE [LARGE SCALE GENOMIC DNA]</scope>
    <source>
        <strain evidence="2 3">DSM 26000</strain>
    </source>
</reference>
<proteinExistence type="predicted"/>
<gene>
    <name evidence="2" type="ORF">SAMN05443292_0219</name>
</gene>
<feature type="transmembrane region" description="Helical" evidence="1">
    <location>
        <begin position="204"/>
        <end position="223"/>
    </location>
</feature>
<name>A0A1I3D252_9FLAO</name>
<evidence type="ECO:0000313" key="3">
    <source>
        <dbReference type="Proteomes" id="UP000198931"/>
    </source>
</evidence>
<keyword evidence="3" id="KW-1185">Reference proteome</keyword>
<accession>A0A1I3D252</accession>
<evidence type="ECO:0000256" key="1">
    <source>
        <dbReference type="SAM" id="Phobius"/>
    </source>
</evidence>
<keyword evidence="1" id="KW-0472">Membrane</keyword>
<dbReference type="Proteomes" id="UP000198931">
    <property type="component" value="Unassembled WGS sequence"/>
</dbReference>
<evidence type="ECO:0000313" key="2">
    <source>
        <dbReference type="EMBL" id="SFH80864.1"/>
    </source>
</evidence>
<protein>
    <submittedName>
        <fullName evidence="2">Uncharacterized protein</fullName>
    </submittedName>
</protein>
<dbReference type="OrthoDB" id="1272476at2"/>
<keyword evidence="1" id="KW-0812">Transmembrane</keyword>
<dbReference type="RefSeq" id="WP_090078331.1">
    <property type="nucleotide sequence ID" value="NZ_FOQT01000001.1"/>
</dbReference>
<dbReference type="EMBL" id="FOQT01000001">
    <property type="protein sequence ID" value="SFH80864.1"/>
    <property type="molecule type" value="Genomic_DNA"/>
</dbReference>
<organism evidence="2 3">
    <name type="scientific">Halpernia frigidisoli</name>
    <dbReference type="NCBI Taxonomy" id="1125876"/>
    <lineage>
        <taxon>Bacteria</taxon>
        <taxon>Pseudomonadati</taxon>
        <taxon>Bacteroidota</taxon>
        <taxon>Flavobacteriia</taxon>
        <taxon>Flavobacteriales</taxon>
        <taxon>Weeksellaceae</taxon>
        <taxon>Chryseobacterium group</taxon>
        <taxon>Halpernia</taxon>
    </lineage>
</organism>
<feature type="transmembrane region" description="Helical" evidence="1">
    <location>
        <begin position="7"/>
        <end position="27"/>
    </location>
</feature>
<dbReference type="AlphaFoldDB" id="A0A1I3D252"/>
<dbReference type="STRING" id="1125876.SAMN05443292_0219"/>
<keyword evidence="1" id="KW-1133">Transmembrane helix</keyword>